<dbReference type="InterPro" id="IPR050641">
    <property type="entry name" value="RIFMO-like"/>
</dbReference>
<dbReference type="Gene3D" id="3.30.9.10">
    <property type="entry name" value="D-Amino Acid Oxidase, subunit A, domain 2"/>
    <property type="match status" value="1"/>
</dbReference>
<reference evidence="4 5" key="1">
    <citation type="journal article" date="2021" name="Int. J. Syst. Evol. Microbiol.">
        <title>Classification of three corynebacterial strains isolated from a small paddock in North Rhine-Westphalia: proposal of &lt;i&gt;Corynebacterium kalinowskii&lt;/i&gt; sp. nov., &lt;i&gt;Corynebacterium comes&lt;/i&gt; sp. nov. and &lt;i&gt;Corynebacterium occultum&lt;/i&gt; sp. nov.</title>
        <authorList>
            <person name="Schaffert L."/>
            <person name="Ruwe M."/>
            <person name="Milse J."/>
            <person name="Hanuschka K."/>
            <person name="Ortseifen V."/>
            <person name="Droste J."/>
            <person name="Brandt D."/>
            <person name="Schl L."/>
            <person name="Kutter Y."/>
            <person name="Vinke S."/>
            <person name="Vieh P."/>
            <person name="Jacob L."/>
            <person name="L N.C."/>
            <person name="Schulte-Berndt E."/>
            <person name="Hain C."/>
            <person name="Linder M."/>
            <person name="Schmidt P."/>
            <person name="Wollenschl L."/>
            <person name="Luttermann T."/>
            <person name="Thieme E."/>
            <person name="Hassa J."/>
            <person name="Haak M."/>
            <person name="Wittchen M."/>
            <person name="Mentz A."/>
            <person name="Persicke M."/>
            <person name="Busche T."/>
            <person name="R C."/>
        </authorList>
    </citation>
    <scope>NUCLEOTIDE SEQUENCE [LARGE SCALE GENOMIC DNA]</scope>
    <source>
        <strain evidence="4 5">2019</strain>
    </source>
</reference>
<dbReference type="SUPFAM" id="SSF51905">
    <property type="entry name" value="FAD/NAD(P)-binding domain"/>
    <property type="match status" value="1"/>
</dbReference>
<dbReference type="PANTHER" id="PTHR43004:SF8">
    <property type="entry name" value="FAD-BINDING DOMAIN-CONTAINING PROTEIN-RELATED"/>
    <property type="match status" value="1"/>
</dbReference>
<sequence>MTTTTSADFTTDVFIVGSGPAGSSAALFLATYGIDCVVASKYANTANTPRAHITNQRTVELMRDMGIEDQIKAEEVPHSMIGETVFCTAINGEEFGRVHSWGTGPDREGEYIAASPSLNCDLPQTHFEPILVRNAMARGAVFRWKTEYVSHTQDADGVHTTVRDRLTGHTYTVHSKYLIGADGGRSQIAADLQLPMDGQMGVSGSMNIHCDMDLSEYCQDRQSSLYWVLQPGAAVGGIGLGLVRMVRPWNEWLVTWGYDINQPPPEMDEAKAADIVRNLVGIPDLDVKVHHWSLWTVNDTYATQNMSGRVLCVGDAVHRHPPSNGLGSNTSIQDSYNLAWKLAMIINGKAGEELIDSYQDERVPVARQIVRRANKSITEFSHVLDALGIDPADDAEAMQAAMDVRKQPTEEGERRRQALHHALKIKNYEFNALGVEMGQRYESSAVVSDGTPWPTQETDPELHYQPTTHPGARLPHAWLSGSNPAAPKVSTLDICGGGHFTVLTGTNGQDWVDAAQTVSEELGIEIPAYKIGPDQDYTDTYGDWLRLREIADDGCLLVRPDNHVGYREVRLVADPLAALREALGTILHRSRSGNREQLVADGELLRLGHRELQTVDAK</sequence>
<proteinExistence type="predicted"/>
<organism evidence="4 5">
    <name type="scientific">Corynebacterium comes</name>
    <dbReference type="NCBI Taxonomy" id="2675218"/>
    <lineage>
        <taxon>Bacteria</taxon>
        <taxon>Bacillati</taxon>
        <taxon>Actinomycetota</taxon>
        <taxon>Actinomycetes</taxon>
        <taxon>Mycobacteriales</taxon>
        <taxon>Corynebacteriaceae</taxon>
        <taxon>Corynebacterium</taxon>
    </lineage>
</organism>
<dbReference type="EMBL" id="CP046453">
    <property type="protein sequence ID" value="QGU03347.1"/>
    <property type="molecule type" value="Genomic_DNA"/>
</dbReference>
<dbReference type="Gene3D" id="3.50.50.60">
    <property type="entry name" value="FAD/NAD(P)-binding domain"/>
    <property type="match status" value="1"/>
</dbReference>
<dbReference type="Gene3D" id="3.40.30.120">
    <property type="match status" value="1"/>
</dbReference>
<dbReference type="InterPro" id="IPR002938">
    <property type="entry name" value="FAD-bd"/>
</dbReference>
<feature type="domain" description="FAD-binding" evidence="3">
    <location>
        <begin position="11"/>
        <end position="373"/>
    </location>
</feature>
<dbReference type="PRINTS" id="PR00420">
    <property type="entry name" value="RNGMNOXGNASE"/>
</dbReference>
<dbReference type="AlphaFoldDB" id="A0A6B8VUM0"/>
<dbReference type="GO" id="GO:0071949">
    <property type="term" value="F:FAD binding"/>
    <property type="evidence" value="ECO:0007669"/>
    <property type="project" value="InterPro"/>
</dbReference>
<dbReference type="GO" id="GO:0018666">
    <property type="term" value="F:2,4-dichlorophenol 6-monooxygenase activity"/>
    <property type="evidence" value="ECO:0007669"/>
    <property type="project" value="UniProtKB-EC"/>
</dbReference>
<evidence type="ECO:0000256" key="1">
    <source>
        <dbReference type="ARBA" id="ARBA00022630"/>
    </source>
</evidence>
<evidence type="ECO:0000256" key="2">
    <source>
        <dbReference type="ARBA" id="ARBA00022827"/>
    </source>
</evidence>
<dbReference type="KEGG" id="ccoe:CETAM_00270"/>
<evidence type="ECO:0000313" key="5">
    <source>
        <dbReference type="Proteomes" id="UP000425178"/>
    </source>
</evidence>
<keyword evidence="4" id="KW-0560">Oxidoreductase</keyword>
<keyword evidence="2" id="KW-0274">FAD</keyword>
<evidence type="ECO:0000313" key="4">
    <source>
        <dbReference type="EMBL" id="QGU03347.1"/>
    </source>
</evidence>
<dbReference type="Proteomes" id="UP000425178">
    <property type="component" value="Chromosome"/>
</dbReference>
<gene>
    <name evidence="4" type="primary">tfdB</name>
    <name evidence="4" type="ORF">CETAM_00270</name>
</gene>
<dbReference type="PANTHER" id="PTHR43004">
    <property type="entry name" value="TRK SYSTEM POTASSIUM UPTAKE PROTEIN"/>
    <property type="match status" value="1"/>
</dbReference>
<dbReference type="Pfam" id="PF21274">
    <property type="entry name" value="Rng_hyd_C"/>
    <property type="match status" value="1"/>
</dbReference>
<dbReference type="RefSeq" id="WP_156226544.1">
    <property type="nucleotide sequence ID" value="NZ_CP046453.1"/>
</dbReference>
<keyword evidence="5" id="KW-1185">Reference proteome</keyword>
<dbReference type="EC" id="1.14.13.20" evidence="4"/>
<evidence type="ECO:0000259" key="3">
    <source>
        <dbReference type="Pfam" id="PF01494"/>
    </source>
</evidence>
<dbReference type="InterPro" id="IPR036188">
    <property type="entry name" value="FAD/NAD-bd_sf"/>
</dbReference>
<protein>
    <submittedName>
        <fullName evidence="4">2,4-dichlorophenol 6-monooxygenase</fullName>
        <ecNumber evidence="4">1.14.13.20</ecNumber>
    </submittedName>
</protein>
<accession>A0A6B8VUM0</accession>
<keyword evidence="1" id="KW-0285">Flavoprotein</keyword>
<name>A0A6B8VUM0_9CORY</name>
<dbReference type="Pfam" id="PF01494">
    <property type="entry name" value="FAD_binding_3"/>
    <property type="match status" value="1"/>
</dbReference>